<name>A0A0C2NHH5_THEKT</name>
<comment type="caution">
    <text evidence="2">The sequence shown here is derived from an EMBL/GenBank/DDBJ whole genome shotgun (WGS) entry which is preliminary data.</text>
</comment>
<evidence type="ECO:0000256" key="1">
    <source>
        <dbReference type="SAM" id="SignalP"/>
    </source>
</evidence>
<sequence length="116" mass="13259">MMPKKTFMFHCTLLMLIQAVLKTNKLQNKSLSLTTEKATKDKKIKPTQTTFQSIEIDLNGYTSPMITNPIFSNNLNQYFSANDLAKQDLLNLVNVNMQMAQLCSRALMLLKIELDQ</sequence>
<keyword evidence="3" id="KW-1185">Reference proteome</keyword>
<reference evidence="2 3" key="1">
    <citation type="journal article" date="2014" name="Genome Biol. Evol.">
        <title>The genome of the myxosporean Thelohanellus kitauei shows adaptations to nutrient acquisition within its fish host.</title>
        <authorList>
            <person name="Yang Y."/>
            <person name="Xiong J."/>
            <person name="Zhou Z."/>
            <person name="Huo F."/>
            <person name="Miao W."/>
            <person name="Ran C."/>
            <person name="Liu Y."/>
            <person name="Zhang J."/>
            <person name="Feng J."/>
            <person name="Wang M."/>
            <person name="Wang M."/>
            <person name="Wang L."/>
            <person name="Yao B."/>
        </authorList>
    </citation>
    <scope>NUCLEOTIDE SEQUENCE [LARGE SCALE GENOMIC DNA]</scope>
    <source>
        <strain evidence="2">Wuqing</strain>
    </source>
</reference>
<protein>
    <submittedName>
        <fullName evidence="2">Uncharacterized protein</fullName>
    </submittedName>
</protein>
<feature type="chain" id="PRO_5002165059" evidence="1">
    <location>
        <begin position="23"/>
        <end position="116"/>
    </location>
</feature>
<keyword evidence="1" id="KW-0732">Signal</keyword>
<evidence type="ECO:0000313" key="2">
    <source>
        <dbReference type="EMBL" id="KII73482.1"/>
    </source>
</evidence>
<accession>A0A0C2NHH5</accession>
<evidence type="ECO:0000313" key="3">
    <source>
        <dbReference type="Proteomes" id="UP000031668"/>
    </source>
</evidence>
<dbReference type="EMBL" id="JWZT01000804">
    <property type="protein sequence ID" value="KII73482.1"/>
    <property type="molecule type" value="Genomic_DNA"/>
</dbReference>
<dbReference type="AlphaFoldDB" id="A0A0C2NHH5"/>
<organism evidence="2 3">
    <name type="scientific">Thelohanellus kitauei</name>
    <name type="common">Myxosporean</name>
    <dbReference type="NCBI Taxonomy" id="669202"/>
    <lineage>
        <taxon>Eukaryota</taxon>
        <taxon>Metazoa</taxon>
        <taxon>Cnidaria</taxon>
        <taxon>Myxozoa</taxon>
        <taxon>Myxosporea</taxon>
        <taxon>Bivalvulida</taxon>
        <taxon>Platysporina</taxon>
        <taxon>Myxobolidae</taxon>
        <taxon>Thelohanellus</taxon>
    </lineage>
</organism>
<gene>
    <name evidence="2" type="ORF">RF11_11811</name>
</gene>
<feature type="signal peptide" evidence="1">
    <location>
        <begin position="1"/>
        <end position="22"/>
    </location>
</feature>
<dbReference type="Proteomes" id="UP000031668">
    <property type="component" value="Unassembled WGS sequence"/>
</dbReference>
<proteinExistence type="predicted"/>